<dbReference type="AlphaFoldDB" id="A0A517V982"/>
<protein>
    <submittedName>
        <fullName evidence="1">Uncharacterized protein</fullName>
    </submittedName>
</protein>
<dbReference type="OrthoDB" id="208668at2"/>
<dbReference type="KEGG" id="gax:Pan161_12000"/>
<keyword evidence="2" id="KW-1185">Reference proteome</keyword>
<organism evidence="1 2">
    <name type="scientific">Gimesia algae</name>
    <dbReference type="NCBI Taxonomy" id="2527971"/>
    <lineage>
        <taxon>Bacteria</taxon>
        <taxon>Pseudomonadati</taxon>
        <taxon>Planctomycetota</taxon>
        <taxon>Planctomycetia</taxon>
        <taxon>Planctomycetales</taxon>
        <taxon>Planctomycetaceae</taxon>
        <taxon>Gimesia</taxon>
    </lineage>
</organism>
<accession>A0A517V982</accession>
<evidence type="ECO:0000313" key="1">
    <source>
        <dbReference type="EMBL" id="QDT89569.1"/>
    </source>
</evidence>
<gene>
    <name evidence="1" type="ORF">Pan161_12000</name>
</gene>
<reference evidence="1 2" key="1">
    <citation type="submission" date="2019-02" db="EMBL/GenBank/DDBJ databases">
        <title>Deep-cultivation of Planctomycetes and their phenomic and genomic characterization uncovers novel biology.</title>
        <authorList>
            <person name="Wiegand S."/>
            <person name="Jogler M."/>
            <person name="Boedeker C."/>
            <person name="Pinto D."/>
            <person name="Vollmers J."/>
            <person name="Rivas-Marin E."/>
            <person name="Kohn T."/>
            <person name="Peeters S.H."/>
            <person name="Heuer A."/>
            <person name="Rast P."/>
            <person name="Oberbeckmann S."/>
            <person name="Bunk B."/>
            <person name="Jeske O."/>
            <person name="Meyerdierks A."/>
            <person name="Storesund J.E."/>
            <person name="Kallscheuer N."/>
            <person name="Luecker S."/>
            <person name="Lage O.M."/>
            <person name="Pohl T."/>
            <person name="Merkel B.J."/>
            <person name="Hornburger P."/>
            <person name="Mueller R.-W."/>
            <person name="Bruemmer F."/>
            <person name="Labrenz M."/>
            <person name="Spormann A.M."/>
            <person name="Op den Camp H."/>
            <person name="Overmann J."/>
            <person name="Amann R."/>
            <person name="Jetten M.S.M."/>
            <person name="Mascher T."/>
            <person name="Medema M.H."/>
            <person name="Devos D.P."/>
            <person name="Kaster A.-K."/>
            <person name="Ovreas L."/>
            <person name="Rohde M."/>
            <person name="Galperin M.Y."/>
            <person name="Jogler C."/>
        </authorList>
    </citation>
    <scope>NUCLEOTIDE SEQUENCE [LARGE SCALE GENOMIC DNA]</scope>
    <source>
        <strain evidence="1 2">Pan161</strain>
    </source>
</reference>
<dbReference type="Proteomes" id="UP000316855">
    <property type="component" value="Chromosome"/>
</dbReference>
<sequence>MSPQVMSLKSKLKLTGFLCFHLLLVGIVIAWGAIRFQSWEQQKQMPELRLVPLSVTPQYDRPEIVSNEDLVKVLNRLRPQFRGKSPRINHVDHALRFWGIEAEFDDSHSLSGIEMRDILLDHRRFGDVWGEKTDPLLVYNQYGVRPRVQEGLATSSHEDHTLATLAEVGTPADYPVVTSEGETTLATMIEETMRSFTLNQVEYEWSAVVFALYLNTPRDWMTSEGQYINFDLISERIMRQPPVKGVCYGNHRLHALVILLRVDEQTPILTEAGRKKIVKYLQGITSLLVKTQSEEGFWDKNWDGQPLDQTSEKKFAPVARRVLATGHAMEWWSLAPSEVLPPDQTLQKAGHWLVETIQQMPESEIQSSYTFLSHAGRALALWRGKFPYQINLSGQGAEDL</sequence>
<dbReference type="EMBL" id="CP036343">
    <property type="protein sequence ID" value="QDT89569.1"/>
    <property type="molecule type" value="Genomic_DNA"/>
</dbReference>
<dbReference type="RefSeq" id="WP_145224903.1">
    <property type="nucleotide sequence ID" value="NZ_CP036343.1"/>
</dbReference>
<proteinExistence type="predicted"/>
<evidence type="ECO:0000313" key="2">
    <source>
        <dbReference type="Proteomes" id="UP000316855"/>
    </source>
</evidence>
<name>A0A517V982_9PLAN</name>